<proteinExistence type="predicted"/>
<evidence type="ECO:0000313" key="1">
    <source>
        <dbReference type="EMBL" id="KAF5675181.1"/>
    </source>
</evidence>
<dbReference type="Proteomes" id="UP000567885">
    <property type="component" value="Unassembled WGS sequence"/>
</dbReference>
<sequence>MAAFGRMQNALAAATNEVTVAAANINFDLTLYNYEAPNEFRPIEGYLTTTRKQDVEAGKSHIAARRLELVTERQKDNVHRLEQGEALHFGLASAAVQQQITRDRLASSDASARGWIQTGKSVMSKNDAQLRLILKNVYFKINPSEAPFVSVIDAWKLALETTEKLIMGVPQEAQSGAAILGISAWHIYPDIHVSGNKNIKVTVGDDLVGAGGILSLASCPSHRTESRGVYWSPCLNHLTFYGPPVERQQSLETDSRRIPFANLLHATVGTILSRWKVHSAGLIDGIHVLVAVLNTIDVGNRNYYSAMALINNAAIECFDDQELSNYILYGKQRSRFIKDPDVERTGAIKAFSGLSVLPFLLSCIPQLCDRVSLLRRHANGADLSDQEVIIFNRPSCTAHHVDSKLPQFSGTGSKRRKTMATGMEYRIDGTQVFWGKGDNAPVLYFWIGDTSPTTIYKKHIENTPQLKPPAVTLNDLRWCFNYYQHYFALSDLGSSDVWYDIHGNAIPSHIIGVSFED</sequence>
<dbReference type="AlphaFoldDB" id="A0A8H5WX03"/>
<protein>
    <submittedName>
        <fullName evidence="1">Uncharacterized protein</fullName>
    </submittedName>
</protein>
<gene>
    <name evidence="1" type="ORF">FHETE_2600</name>
</gene>
<comment type="caution">
    <text evidence="1">The sequence shown here is derived from an EMBL/GenBank/DDBJ whole genome shotgun (WGS) entry which is preliminary data.</text>
</comment>
<evidence type="ECO:0000313" key="2">
    <source>
        <dbReference type="Proteomes" id="UP000567885"/>
    </source>
</evidence>
<name>A0A8H5WX03_FUSHE</name>
<accession>A0A8H5WX03</accession>
<dbReference type="EMBL" id="JAAGWQ010000043">
    <property type="protein sequence ID" value="KAF5675181.1"/>
    <property type="molecule type" value="Genomic_DNA"/>
</dbReference>
<reference evidence="1 2" key="1">
    <citation type="submission" date="2020-05" db="EMBL/GenBank/DDBJ databases">
        <title>Identification and distribution of gene clusters putatively required for synthesis of sphingolipid metabolism inhibitors in phylogenetically diverse species of the filamentous fungus Fusarium.</title>
        <authorList>
            <person name="Kim H.-S."/>
            <person name="Busman M."/>
            <person name="Brown D.W."/>
            <person name="Divon H."/>
            <person name="Uhlig S."/>
            <person name="Proctor R.H."/>
        </authorList>
    </citation>
    <scope>NUCLEOTIDE SEQUENCE [LARGE SCALE GENOMIC DNA]</scope>
    <source>
        <strain evidence="1 2">NRRL 20693</strain>
    </source>
</reference>
<organism evidence="1 2">
    <name type="scientific">Fusarium heterosporum</name>
    <dbReference type="NCBI Taxonomy" id="42747"/>
    <lineage>
        <taxon>Eukaryota</taxon>
        <taxon>Fungi</taxon>
        <taxon>Dikarya</taxon>
        <taxon>Ascomycota</taxon>
        <taxon>Pezizomycotina</taxon>
        <taxon>Sordariomycetes</taxon>
        <taxon>Hypocreomycetidae</taxon>
        <taxon>Hypocreales</taxon>
        <taxon>Nectriaceae</taxon>
        <taxon>Fusarium</taxon>
        <taxon>Fusarium heterosporum species complex</taxon>
    </lineage>
</organism>
<dbReference type="OrthoDB" id="5354164at2759"/>
<keyword evidence="2" id="KW-1185">Reference proteome</keyword>